<accession>A0A101HIG2</accession>
<sequence length="74" mass="8149">MEQEAVKQDTLVDASYTFEEAIAGTKAPSDIIHQLELFDVIYLSTDGKIHRGQILSNRKIAAVANIFPGDFSLP</sequence>
<reference evidence="2" key="1">
    <citation type="journal article" date="2015" name="MBio">
        <title>Genome-Resolved Metagenomic Analysis Reveals Roles for Candidate Phyla and Other Microbial Community Members in Biogeochemical Transformations in Oil Reservoirs.</title>
        <authorList>
            <person name="Hu P."/>
            <person name="Tom L."/>
            <person name="Singh A."/>
            <person name="Thomas B.C."/>
            <person name="Baker B.J."/>
            <person name="Piceno Y.M."/>
            <person name="Andersen G.L."/>
            <person name="Banfield J.F."/>
        </authorList>
    </citation>
    <scope>NUCLEOTIDE SEQUENCE [LARGE SCALE GENOMIC DNA]</scope>
</reference>
<gene>
    <name evidence="1" type="ORF">XD92_0788</name>
</gene>
<dbReference type="Proteomes" id="UP000053860">
    <property type="component" value="Unassembled WGS sequence"/>
</dbReference>
<evidence type="ECO:0000313" key="1">
    <source>
        <dbReference type="EMBL" id="KUK77464.1"/>
    </source>
</evidence>
<dbReference type="AlphaFoldDB" id="A0A101HIG2"/>
<protein>
    <submittedName>
        <fullName evidence="1">Putative cytoplasmic protein</fullName>
    </submittedName>
</protein>
<proteinExistence type="predicted"/>
<comment type="caution">
    <text evidence="1">The sequence shown here is derived from an EMBL/GenBank/DDBJ whole genome shotgun (WGS) entry which is preliminary data.</text>
</comment>
<name>A0A101HIG2_9BACT</name>
<dbReference type="EMBL" id="LGGN01000131">
    <property type="protein sequence ID" value="KUK77464.1"/>
    <property type="molecule type" value="Genomic_DNA"/>
</dbReference>
<evidence type="ECO:0000313" key="2">
    <source>
        <dbReference type="Proteomes" id="UP000053860"/>
    </source>
</evidence>
<organism evidence="1 2">
    <name type="scientific">Proteiniphilum acetatigenes</name>
    <dbReference type="NCBI Taxonomy" id="294710"/>
    <lineage>
        <taxon>Bacteria</taxon>
        <taxon>Pseudomonadati</taxon>
        <taxon>Bacteroidota</taxon>
        <taxon>Bacteroidia</taxon>
        <taxon>Bacteroidales</taxon>
        <taxon>Dysgonomonadaceae</taxon>
        <taxon>Proteiniphilum</taxon>
    </lineage>
</organism>